<feature type="transmembrane region" description="Helical" evidence="1">
    <location>
        <begin position="181"/>
        <end position="203"/>
    </location>
</feature>
<gene>
    <name evidence="2" type="ORF">EV663_101208</name>
</gene>
<feature type="transmembrane region" description="Helical" evidence="1">
    <location>
        <begin position="155"/>
        <end position="175"/>
    </location>
</feature>
<accession>A0A4V2SWN2</accession>
<evidence type="ECO:0008006" key="4">
    <source>
        <dbReference type="Google" id="ProtNLM"/>
    </source>
</evidence>
<keyword evidence="1" id="KW-0472">Membrane</keyword>
<protein>
    <recommendedName>
        <fullName evidence="4">Ceramidase</fullName>
    </recommendedName>
</protein>
<dbReference type="EMBL" id="SLXU01000001">
    <property type="protein sequence ID" value="TCP62946.1"/>
    <property type="molecule type" value="Genomic_DNA"/>
</dbReference>
<dbReference type="OrthoDB" id="277121at2"/>
<organism evidence="2 3">
    <name type="scientific">Rhodovulum bhavnagarense</name>
    <dbReference type="NCBI Taxonomy" id="992286"/>
    <lineage>
        <taxon>Bacteria</taxon>
        <taxon>Pseudomonadati</taxon>
        <taxon>Pseudomonadota</taxon>
        <taxon>Alphaproteobacteria</taxon>
        <taxon>Rhodobacterales</taxon>
        <taxon>Paracoccaceae</taxon>
        <taxon>Rhodovulum</taxon>
    </lineage>
</organism>
<feature type="transmembrane region" description="Helical" evidence="1">
    <location>
        <begin position="71"/>
        <end position="92"/>
    </location>
</feature>
<keyword evidence="1" id="KW-1133">Transmembrane helix</keyword>
<reference evidence="2 3" key="1">
    <citation type="submission" date="2019-03" db="EMBL/GenBank/DDBJ databases">
        <title>Genomic Encyclopedia of Type Strains, Phase IV (KMG-IV): sequencing the most valuable type-strain genomes for metagenomic binning, comparative biology and taxonomic classification.</title>
        <authorList>
            <person name="Goeker M."/>
        </authorList>
    </citation>
    <scope>NUCLEOTIDE SEQUENCE [LARGE SCALE GENOMIC DNA]</scope>
    <source>
        <strain evidence="2 3">DSM 24766</strain>
    </source>
</reference>
<feature type="transmembrane region" description="Helical" evidence="1">
    <location>
        <begin position="131"/>
        <end position="148"/>
    </location>
</feature>
<dbReference type="AlphaFoldDB" id="A0A4V2SWN2"/>
<comment type="caution">
    <text evidence="2">The sequence shown here is derived from an EMBL/GenBank/DDBJ whole genome shotgun (WGS) entry which is preliminary data.</text>
</comment>
<feature type="transmembrane region" description="Helical" evidence="1">
    <location>
        <begin position="47"/>
        <end position="65"/>
    </location>
</feature>
<name>A0A4V2SWN2_9RHOB</name>
<proteinExistence type="predicted"/>
<dbReference type="RefSeq" id="WP_132949908.1">
    <property type="nucleotide sequence ID" value="NZ_SLXU01000001.1"/>
</dbReference>
<evidence type="ECO:0000256" key="1">
    <source>
        <dbReference type="SAM" id="Phobius"/>
    </source>
</evidence>
<keyword evidence="1" id="KW-0812">Transmembrane</keyword>
<keyword evidence="3" id="KW-1185">Reference proteome</keyword>
<dbReference type="Proteomes" id="UP000295050">
    <property type="component" value="Unassembled WGS sequence"/>
</dbReference>
<evidence type="ECO:0000313" key="3">
    <source>
        <dbReference type="Proteomes" id="UP000295050"/>
    </source>
</evidence>
<feature type="transmembrane region" description="Helical" evidence="1">
    <location>
        <begin position="104"/>
        <end position="125"/>
    </location>
</feature>
<sequence>MDWMRPIDAYCERSDPSFWAEPVNALTNAAFLVAAAVMWPRVAGMPMARALCVVLGLIGIGSFLFHSLANAVAGLADVLPILGFILLYLYVAHRRFWGLGRWSALTLSAAFLPYAAVLAPLFGMLPGLGSSAGYAPVALLIGIHALLLRGRAPATAAGLGLGAGVLSVSIVFRSLDEPLCAAIPLGTHFLWHVLNAIMLAWVIEVYRRHETACAQS</sequence>
<evidence type="ECO:0000313" key="2">
    <source>
        <dbReference type="EMBL" id="TCP62946.1"/>
    </source>
</evidence>